<reference evidence="1 2" key="1">
    <citation type="submission" date="2024-02" db="EMBL/GenBank/DDBJ databases">
        <title>High-quality chromosome-scale genome assembly of Pensacola bahiagrass (Paspalum notatum Flugge var. saurae).</title>
        <authorList>
            <person name="Vega J.M."/>
            <person name="Podio M."/>
            <person name="Orjuela J."/>
            <person name="Siena L.A."/>
            <person name="Pessino S.C."/>
            <person name="Combes M.C."/>
            <person name="Mariac C."/>
            <person name="Albertini E."/>
            <person name="Pupilli F."/>
            <person name="Ortiz J.P.A."/>
            <person name="Leblanc O."/>
        </authorList>
    </citation>
    <scope>NUCLEOTIDE SEQUENCE [LARGE SCALE GENOMIC DNA]</scope>
    <source>
        <strain evidence="1">R1</strain>
        <tissue evidence="1">Leaf</tissue>
    </source>
</reference>
<sequence>MLFVTINDRPTLANMPRQSNKGFRACIHCLDETESTHLKHCRKVVYVGGHRRFLGGKHLVRKKGKHFNGKEENHGKPIHHSGKLVFKMVKSRSVVFGKGPGSHVPNENEKAPMWKKKIYILVLDVRHAIDVMHLTKNLCVNLLGFLRMYGKNNDTLEAREDMATLKSKHYLGTASYSLGKREKESMFECLDESQWTGLISLLV</sequence>
<evidence type="ECO:0000313" key="2">
    <source>
        <dbReference type="Proteomes" id="UP001341281"/>
    </source>
</evidence>
<name>A0AAQ3U8B9_PASNO</name>
<accession>A0AAQ3U8B9</accession>
<gene>
    <name evidence="1" type="ORF">U9M48_031927</name>
</gene>
<proteinExistence type="predicted"/>
<dbReference type="AlphaFoldDB" id="A0AAQ3U8B9"/>
<dbReference type="EMBL" id="CP144751">
    <property type="protein sequence ID" value="WVZ84962.1"/>
    <property type="molecule type" value="Genomic_DNA"/>
</dbReference>
<evidence type="ECO:0000313" key="1">
    <source>
        <dbReference type="EMBL" id="WVZ84962.1"/>
    </source>
</evidence>
<organism evidence="1 2">
    <name type="scientific">Paspalum notatum var. saurae</name>
    <dbReference type="NCBI Taxonomy" id="547442"/>
    <lineage>
        <taxon>Eukaryota</taxon>
        <taxon>Viridiplantae</taxon>
        <taxon>Streptophyta</taxon>
        <taxon>Embryophyta</taxon>
        <taxon>Tracheophyta</taxon>
        <taxon>Spermatophyta</taxon>
        <taxon>Magnoliopsida</taxon>
        <taxon>Liliopsida</taxon>
        <taxon>Poales</taxon>
        <taxon>Poaceae</taxon>
        <taxon>PACMAD clade</taxon>
        <taxon>Panicoideae</taxon>
        <taxon>Andropogonodae</taxon>
        <taxon>Paspaleae</taxon>
        <taxon>Paspalinae</taxon>
        <taxon>Paspalum</taxon>
    </lineage>
</organism>
<keyword evidence="2" id="KW-1185">Reference proteome</keyword>
<dbReference type="Proteomes" id="UP001341281">
    <property type="component" value="Chromosome 07"/>
</dbReference>
<dbReference type="InterPro" id="IPR004242">
    <property type="entry name" value="Transposase_21"/>
</dbReference>
<dbReference type="Pfam" id="PF02992">
    <property type="entry name" value="Transposase_21"/>
    <property type="match status" value="1"/>
</dbReference>
<dbReference type="PANTHER" id="PTHR10775:SF169">
    <property type="entry name" value="TRANSPOSASE"/>
    <property type="match status" value="1"/>
</dbReference>
<dbReference type="PANTHER" id="PTHR10775">
    <property type="entry name" value="OS08G0208400 PROTEIN"/>
    <property type="match status" value="1"/>
</dbReference>
<protein>
    <submittedName>
        <fullName evidence="1">Uncharacterized protein</fullName>
    </submittedName>
</protein>